<dbReference type="InterPro" id="IPR011701">
    <property type="entry name" value="MFS"/>
</dbReference>
<organism evidence="6 7">
    <name type="scientific">Coleophoma cylindrospora</name>
    <dbReference type="NCBI Taxonomy" id="1849047"/>
    <lineage>
        <taxon>Eukaryota</taxon>
        <taxon>Fungi</taxon>
        <taxon>Dikarya</taxon>
        <taxon>Ascomycota</taxon>
        <taxon>Pezizomycotina</taxon>
        <taxon>Leotiomycetes</taxon>
        <taxon>Helotiales</taxon>
        <taxon>Dermateaceae</taxon>
        <taxon>Coleophoma</taxon>
    </lineage>
</organism>
<comment type="subcellular location">
    <subcellularLocation>
        <location evidence="1">Membrane</location>
        <topology evidence="1">Multi-pass membrane protein</topology>
    </subcellularLocation>
</comment>
<comment type="similarity">
    <text evidence="2">Belongs to the major facilitator superfamily. Monocarboxylate porter (TC 2.A.1.13) family.</text>
</comment>
<keyword evidence="4" id="KW-0472">Membrane</keyword>
<feature type="transmembrane region" description="Helical" evidence="4">
    <location>
        <begin position="367"/>
        <end position="385"/>
    </location>
</feature>
<dbReference type="Proteomes" id="UP000256645">
    <property type="component" value="Unassembled WGS sequence"/>
</dbReference>
<feature type="transmembrane region" description="Helical" evidence="4">
    <location>
        <begin position="138"/>
        <end position="157"/>
    </location>
</feature>
<feature type="domain" description="Major facilitator superfamily (MFS) profile" evidence="5">
    <location>
        <begin position="100"/>
        <end position="469"/>
    </location>
</feature>
<dbReference type="AlphaFoldDB" id="A0A3D8RU85"/>
<dbReference type="PROSITE" id="PS50850">
    <property type="entry name" value="MFS"/>
    <property type="match status" value="1"/>
</dbReference>
<feature type="transmembrane region" description="Helical" evidence="4">
    <location>
        <begin position="164"/>
        <end position="185"/>
    </location>
</feature>
<accession>A0A3D8RU85</accession>
<keyword evidence="7" id="KW-1185">Reference proteome</keyword>
<name>A0A3D8RU85_9HELO</name>
<dbReference type="Gene3D" id="1.20.1250.20">
    <property type="entry name" value="MFS general substrate transporter like domains"/>
    <property type="match status" value="1"/>
</dbReference>
<dbReference type="EMBL" id="PDLM01000005">
    <property type="protein sequence ID" value="RDW77536.1"/>
    <property type="molecule type" value="Genomic_DNA"/>
</dbReference>
<reference evidence="6 7" key="1">
    <citation type="journal article" date="2018" name="IMA Fungus">
        <title>IMA Genome-F 9: Draft genome sequence of Annulohypoxylon stygium, Aspergillus mulundensis, Berkeleyomyces basicola (syn. Thielaviopsis basicola), Ceratocystis smalleyi, two Cercospora beticola strains, Coleophoma cylindrospora, Fusarium fracticaudum, Phialophora cf. hyalina, and Morchella septimelata.</title>
        <authorList>
            <person name="Wingfield B.D."/>
            <person name="Bills G.F."/>
            <person name="Dong Y."/>
            <person name="Huang W."/>
            <person name="Nel W.J."/>
            <person name="Swalarsk-Parry B.S."/>
            <person name="Vaghefi N."/>
            <person name="Wilken P.M."/>
            <person name="An Z."/>
            <person name="de Beer Z.W."/>
            <person name="De Vos L."/>
            <person name="Chen L."/>
            <person name="Duong T.A."/>
            <person name="Gao Y."/>
            <person name="Hammerbacher A."/>
            <person name="Kikkert J.R."/>
            <person name="Li Y."/>
            <person name="Li H."/>
            <person name="Li K."/>
            <person name="Li Q."/>
            <person name="Liu X."/>
            <person name="Ma X."/>
            <person name="Naidoo K."/>
            <person name="Pethybridge S.J."/>
            <person name="Sun J."/>
            <person name="Steenkamp E.T."/>
            <person name="van der Nest M.A."/>
            <person name="van Wyk S."/>
            <person name="Wingfield M.J."/>
            <person name="Xiong C."/>
            <person name="Yue Q."/>
            <person name="Zhang X."/>
        </authorList>
    </citation>
    <scope>NUCLEOTIDE SEQUENCE [LARGE SCALE GENOMIC DNA]</scope>
    <source>
        <strain evidence="6 7">BP6252</strain>
    </source>
</reference>
<dbReference type="GO" id="GO:0022857">
    <property type="term" value="F:transmembrane transporter activity"/>
    <property type="evidence" value="ECO:0007669"/>
    <property type="project" value="InterPro"/>
</dbReference>
<dbReference type="PANTHER" id="PTHR11360:SF130">
    <property type="entry name" value="MAJOR FACILITATOR SUPERFAMILY (MFS) PROFILE DOMAIN-CONTAINING PROTEIN-RELATED"/>
    <property type="match status" value="1"/>
</dbReference>
<evidence type="ECO:0000313" key="7">
    <source>
        <dbReference type="Proteomes" id="UP000256645"/>
    </source>
</evidence>
<evidence type="ECO:0000256" key="2">
    <source>
        <dbReference type="ARBA" id="ARBA00006727"/>
    </source>
</evidence>
<feature type="transmembrane region" description="Helical" evidence="4">
    <location>
        <begin position="391"/>
        <end position="416"/>
    </location>
</feature>
<feature type="transmembrane region" description="Helical" evidence="4">
    <location>
        <begin position="227"/>
        <end position="246"/>
    </location>
</feature>
<feature type="region of interest" description="Disordered" evidence="3">
    <location>
        <begin position="1"/>
        <end position="37"/>
    </location>
</feature>
<keyword evidence="4" id="KW-0812">Transmembrane</keyword>
<feature type="transmembrane region" description="Helical" evidence="4">
    <location>
        <begin position="258"/>
        <end position="278"/>
    </location>
</feature>
<feature type="transmembrane region" description="Helical" evidence="4">
    <location>
        <begin position="191"/>
        <end position="215"/>
    </location>
</feature>
<proteinExistence type="inferred from homology"/>
<dbReference type="SUPFAM" id="SSF103473">
    <property type="entry name" value="MFS general substrate transporter"/>
    <property type="match status" value="1"/>
</dbReference>
<protein>
    <recommendedName>
        <fullName evidence="5">Major facilitator superfamily (MFS) profile domain-containing protein</fullName>
    </recommendedName>
</protein>
<evidence type="ECO:0000256" key="1">
    <source>
        <dbReference type="ARBA" id="ARBA00004141"/>
    </source>
</evidence>
<keyword evidence="4" id="KW-1133">Transmembrane helix</keyword>
<gene>
    <name evidence="6" type="ORF">BP6252_05589</name>
</gene>
<evidence type="ECO:0000313" key="6">
    <source>
        <dbReference type="EMBL" id="RDW77536.1"/>
    </source>
</evidence>
<feature type="transmembrane region" description="Helical" evidence="4">
    <location>
        <begin position="299"/>
        <end position="322"/>
    </location>
</feature>
<dbReference type="PANTHER" id="PTHR11360">
    <property type="entry name" value="MONOCARBOXYLATE TRANSPORTER"/>
    <property type="match status" value="1"/>
</dbReference>
<evidence type="ECO:0000256" key="3">
    <source>
        <dbReference type="SAM" id="MobiDB-lite"/>
    </source>
</evidence>
<evidence type="ECO:0000256" key="4">
    <source>
        <dbReference type="SAM" id="Phobius"/>
    </source>
</evidence>
<comment type="caution">
    <text evidence="6">The sequence shown here is derived from an EMBL/GenBank/DDBJ whole genome shotgun (WGS) entry which is preliminary data.</text>
</comment>
<feature type="transmembrane region" description="Helical" evidence="4">
    <location>
        <begin position="334"/>
        <end position="355"/>
    </location>
</feature>
<dbReference type="Pfam" id="PF07690">
    <property type="entry name" value="MFS_1"/>
    <property type="match status" value="1"/>
</dbReference>
<sequence>MTRHTCSHETEKEQGTGMNEPVDSAASNASWEGDLDSISDVSQDIERQSVQQTVSIEKCTQKTPQNIKRTVSNVLTKVISTRTAKSLPELAPPPDGGTKAWTQVAMGFLVVFCTWGYMNAFGSFQTYYTESMPEISPSAISWIGSVQTFLSLILGVFSGRMVDAGFFLPTFIVGATLQVLGIFLMSVSTKYWHLMLTQGVLTGLGSGIFFTPTLALVTTYFGKRRGFAVGLVTMGNSTGGAIYPVIARQLLPTVGFGWTARIMGFVNLSFLLLAAIFMRPRLPPRKSGPIIDLSAFKEPVYVAFTSGLFFVMWANYYTFYYIASFGREALGLSYASASILIIVLNGAALPFRLIVPLCADHVGPVNALIPVLFLWFIVTFCWLAVKNVPGYYVFTAFYGIMSGSLQALIATSVASITPRLDMLGTRLGMVFGILSFASLTGPPIGGALQGATHGSYTAPQAWAASVTAD</sequence>
<dbReference type="OrthoDB" id="6499973at2759"/>
<dbReference type="InterPro" id="IPR020846">
    <property type="entry name" value="MFS_dom"/>
</dbReference>
<dbReference type="InterPro" id="IPR036259">
    <property type="entry name" value="MFS_trans_sf"/>
</dbReference>
<evidence type="ECO:0000259" key="5">
    <source>
        <dbReference type="PROSITE" id="PS50850"/>
    </source>
</evidence>
<feature type="transmembrane region" description="Helical" evidence="4">
    <location>
        <begin position="100"/>
        <end position="118"/>
    </location>
</feature>
<dbReference type="InterPro" id="IPR050327">
    <property type="entry name" value="Proton-linked_MCT"/>
</dbReference>
<dbReference type="GO" id="GO:0016020">
    <property type="term" value="C:membrane"/>
    <property type="evidence" value="ECO:0007669"/>
    <property type="project" value="UniProtKB-SubCell"/>
</dbReference>
<feature type="compositionally biased region" description="Basic and acidic residues" evidence="3">
    <location>
        <begin position="1"/>
        <end position="14"/>
    </location>
</feature>